<dbReference type="InterPro" id="IPR040350">
    <property type="entry name" value="TMEM272"/>
</dbReference>
<accession>A0A1I8F049</accession>
<keyword evidence="1" id="KW-0812">Transmembrane</keyword>
<keyword evidence="1" id="KW-0472">Membrane</keyword>
<evidence type="ECO:0000256" key="1">
    <source>
        <dbReference type="SAM" id="Phobius"/>
    </source>
</evidence>
<protein>
    <submittedName>
        <fullName evidence="2">Uncharacterized protein</fullName>
    </submittedName>
</protein>
<reference evidence="2" key="1">
    <citation type="submission" date="2016-11" db="UniProtKB">
        <authorList>
            <consortium name="WormBaseParasite"/>
        </authorList>
    </citation>
    <scope>IDENTIFICATION</scope>
    <source>
        <strain evidence="2">pt0022</strain>
    </source>
</reference>
<sequence>MLWNLQTTLNNMLAHAYQHVSTINIPFCPSRPMIPVFLIVMGCLYILWSMLRIYAFWPRSRADTLGVDLTCKALEGIMIIAKLVWLFSGCIWIYGPEQNIKIYFQPYHCDNFAYWLAFISVTLHSMIILFAILLLFCLLCIGLLKDNKLEFA</sequence>
<dbReference type="WBParaSite" id="maker-PairedContig_760-snap-gene-0.6-mRNA-1">
    <property type="protein sequence ID" value="maker-PairedContig_760-snap-gene-0.6-mRNA-1"/>
    <property type="gene ID" value="maker-PairedContig_760-snap-gene-0.6"/>
</dbReference>
<keyword evidence="1" id="KW-1133">Transmembrane helix</keyword>
<dbReference type="PANTHER" id="PTHR33444:SF8">
    <property type="entry name" value="MARVEL DOMAIN-CONTAINING PROTEIN"/>
    <property type="match status" value="1"/>
</dbReference>
<organism evidence="2">
    <name type="scientific">Wuchereria bancrofti</name>
    <dbReference type="NCBI Taxonomy" id="6293"/>
    <lineage>
        <taxon>Eukaryota</taxon>
        <taxon>Metazoa</taxon>
        <taxon>Ecdysozoa</taxon>
        <taxon>Nematoda</taxon>
        <taxon>Chromadorea</taxon>
        <taxon>Rhabditida</taxon>
        <taxon>Spirurina</taxon>
        <taxon>Spiruromorpha</taxon>
        <taxon>Filarioidea</taxon>
        <taxon>Onchocercidae</taxon>
        <taxon>Wuchereria</taxon>
    </lineage>
</organism>
<feature type="transmembrane region" description="Helical" evidence="1">
    <location>
        <begin position="34"/>
        <end position="55"/>
    </location>
</feature>
<evidence type="ECO:0000313" key="2">
    <source>
        <dbReference type="WBParaSite" id="maker-PairedContig_760-snap-gene-0.6-mRNA-1"/>
    </source>
</evidence>
<dbReference type="PANTHER" id="PTHR33444">
    <property type="entry name" value="SI:DKEY-19B23.12-RELATED"/>
    <property type="match status" value="1"/>
</dbReference>
<dbReference type="AlphaFoldDB" id="A0A1I8F049"/>
<proteinExistence type="predicted"/>
<feature type="transmembrane region" description="Helical" evidence="1">
    <location>
        <begin position="76"/>
        <end position="94"/>
    </location>
</feature>
<name>A0A1I8F049_WUCBA</name>
<feature type="transmembrane region" description="Helical" evidence="1">
    <location>
        <begin position="114"/>
        <end position="144"/>
    </location>
</feature>